<evidence type="ECO:0000256" key="8">
    <source>
        <dbReference type="ARBA" id="ARBA00023004"/>
    </source>
</evidence>
<sequence length="243" mass="25764">MKKLVSAAVVSAELLNPSYLLLTVDTGENIEVFSGQFAMLSAPDVFLRRPFSVHDADGAVLSFLIKIAGPGTRGLAGLKTGAKISLLYPLGNGFRPSNKKAVLVGGGCGSAPLLLLAKQLKNRPVIVLGGRTKDDILRQEIFARHAELRIATEDGSLGVRGLITEELKNLSTEHIVYACGPEPMLKSLHKLADEKKFELQVSLESVMACGVGACLGCVTNTRKAGHVCVCATGPVFAAEDLPW</sequence>
<dbReference type="GO" id="GO:0006221">
    <property type="term" value="P:pyrimidine nucleotide biosynthetic process"/>
    <property type="evidence" value="ECO:0007669"/>
    <property type="project" value="InterPro"/>
</dbReference>
<dbReference type="PIRSF" id="PIRSF006816">
    <property type="entry name" value="Cyc3_hyd_g"/>
    <property type="match status" value="1"/>
</dbReference>
<dbReference type="InterPro" id="IPR039261">
    <property type="entry name" value="FNR_nucleotide-bd"/>
</dbReference>
<dbReference type="InterPro" id="IPR037117">
    <property type="entry name" value="Dihydroorotate_DH_ele_sf"/>
</dbReference>
<evidence type="ECO:0000256" key="9">
    <source>
        <dbReference type="ARBA" id="ARBA00023014"/>
    </source>
</evidence>
<dbReference type="CDD" id="cd06218">
    <property type="entry name" value="DHOD_e_trans"/>
    <property type="match status" value="1"/>
</dbReference>
<dbReference type="GO" id="GO:0050660">
    <property type="term" value="F:flavin adenine dinucleotide binding"/>
    <property type="evidence" value="ECO:0007669"/>
    <property type="project" value="InterPro"/>
</dbReference>
<dbReference type="Proteomes" id="UP000269352">
    <property type="component" value="Unassembled WGS sequence"/>
</dbReference>
<keyword evidence="7" id="KW-0249">Electron transport</keyword>
<proteinExistence type="inferred from homology"/>
<evidence type="ECO:0000256" key="2">
    <source>
        <dbReference type="ARBA" id="ARBA00022448"/>
    </source>
</evidence>
<dbReference type="InterPro" id="IPR019480">
    <property type="entry name" value="Dihydroorotate_DH_Fe-S-bd"/>
</dbReference>
<evidence type="ECO:0000256" key="5">
    <source>
        <dbReference type="ARBA" id="ARBA00022723"/>
    </source>
</evidence>
<feature type="binding site" evidence="12">
    <location>
        <position position="214"/>
    </location>
    <ligand>
        <name>[2Fe-2S] cluster</name>
        <dbReference type="ChEBI" id="CHEBI:190135"/>
    </ligand>
</feature>
<evidence type="ECO:0000313" key="15">
    <source>
        <dbReference type="Proteomes" id="UP000269352"/>
    </source>
</evidence>
<dbReference type="InterPro" id="IPR012165">
    <property type="entry name" value="Cyt_c3_hydrogenase_gsu"/>
</dbReference>
<keyword evidence="15" id="KW-1185">Reference proteome</keyword>
<organism evidence="14 15">
    <name type="scientific">Termititenax aidoneus</name>
    <dbReference type="NCBI Taxonomy" id="2218524"/>
    <lineage>
        <taxon>Bacteria</taxon>
        <taxon>Bacillati</taxon>
        <taxon>Candidatus Margulisiibacteriota</taxon>
        <taxon>Candidatus Termititenacia</taxon>
        <taxon>Candidatus Termititenacales</taxon>
        <taxon>Candidatus Termititenacaceae</taxon>
        <taxon>Candidatus Termititenax</taxon>
    </lineage>
</organism>
<evidence type="ECO:0000256" key="10">
    <source>
        <dbReference type="ARBA" id="ARBA00034078"/>
    </source>
</evidence>
<keyword evidence="9 12" id="KW-0411">Iron-sulfur</keyword>
<keyword evidence="8 12" id="KW-0408">Iron</keyword>
<feature type="binding site" evidence="12">
    <location>
        <position position="217"/>
    </location>
    <ligand>
        <name>[2Fe-2S] cluster</name>
        <dbReference type="ChEBI" id="CHEBI:190135"/>
    </ligand>
</feature>
<keyword evidence="6 11" id="KW-0274">FAD</keyword>
<gene>
    <name evidence="14" type="primary">pyrK</name>
    <name evidence="14" type="ORF">NO1_2019</name>
</gene>
<protein>
    <submittedName>
        <fullName evidence="14">Dihydroorotate dehydrogenase electron transfer subunit</fullName>
    </submittedName>
</protein>
<comment type="caution">
    <text evidence="14">The sequence shown here is derived from an EMBL/GenBank/DDBJ whole genome shotgun (WGS) entry which is preliminary data.</text>
</comment>
<feature type="binding site" evidence="12">
    <location>
        <position position="209"/>
    </location>
    <ligand>
        <name>[2Fe-2S] cluster</name>
        <dbReference type="ChEBI" id="CHEBI:190135"/>
    </ligand>
</feature>
<feature type="domain" description="FAD-binding FR-type" evidence="13">
    <location>
        <begin position="2"/>
        <end position="96"/>
    </location>
</feature>
<evidence type="ECO:0000256" key="6">
    <source>
        <dbReference type="ARBA" id="ARBA00022827"/>
    </source>
</evidence>
<comment type="cofactor">
    <cofactor evidence="10">
        <name>[2Fe-2S] cluster</name>
        <dbReference type="ChEBI" id="CHEBI:190135"/>
    </cofactor>
</comment>
<dbReference type="Pfam" id="PF10418">
    <property type="entry name" value="DHODB_Fe-S_bind"/>
    <property type="match status" value="1"/>
</dbReference>
<dbReference type="Gene3D" id="2.10.240.10">
    <property type="entry name" value="Dihydroorotate dehydrogenase, electron transfer subunit"/>
    <property type="match status" value="1"/>
</dbReference>
<dbReference type="PANTHER" id="PTHR43513">
    <property type="entry name" value="DIHYDROOROTATE DEHYDROGENASE B (NAD(+)), ELECTRON TRANSFER SUBUNIT"/>
    <property type="match status" value="1"/>
</dbReference>
<reference evidence="14 15" key="1">
    <citation type="journal article" date="2019" name="ISME J.">
        <title>Genome analyses of uncultured TG2/ZB3 bacteria in 'Margulisbacteria' specifically attached to ectosymbiotic spirochetes of protists in the termite gut.</title>
        <authorList>
            <person name="Utami Y.D."/>
            <person name="Kuwahara H."/>
            <person name="Igai K."/>
            <person name="Murakami T."/>
            <person name="Sugaya K."/>
            <person name="Morikawa T."/>
            <person name="Nagura Y."/>
            <person name="Yuki M."/>
            <person name="Deevong P."/>
            <person name="Inoue T."/>
            <person name="Kihara K."/>
            <person name="Lo N."/>
            <person name="Yamada A."/>
            <person name="Ohkuma M."/>
            <person name="Hongoh Y."/>
        </authorList>
    </citation>
    <scope>NUCLEOTIDE SEQUENCE [LARGE SCALE GENOMIC DNA]</scope>
    <source>
        <strain evidence="14">NkOx7-01</strain>
    </source>
</reference>
<dbReference type="GO" id="GO:0051537">
    <property type="term" value="F:2 iron, 2 sulfur cluster binding"/>
    <property type="evidence" value="ECO:0007669"/>
    <property type="project" value="UniProtKB-KW"/>
</dbReference>
<keyword evidence="4 12" id="KW-0001">2Fe-2S</keyword>
<accession>A0A388TDE5</accession>
<dbReference type="SUPFAM" id="SSF63380">
    <property type="entry name" value="Riboflavin synthase domain-like"/>
    <property type="match status" value="1"/>
</dbReference>
<keyword evidence="3 11" id="KW-0285">Flavoprotein</keyword>
<dbReference type="PANTHER" id="PTHR43513:SF3">
    <property type="entry name" value="DIHYDROOROTATE DEHYDROGENASE B (NAD(+)), ELECTRON TRANSFER SUBUNIT-RELATED"/>
    <property type="match status" value="1"/>
</dbReference>
<comment type="cofactor">
    <cofactor evidence="11">
        <name>FAD</name>
        <dbReference type="ChEBI" id="CHEBI:57692"/>
    </cofactor>
    <text evidence="11">Binds 1 FAD per subunit.</text>
</comment>
<keyword evidence="2" id="KW-0813">Transport</keyword>
<evidence type="ECO:0000256" key="3">
    <source>
        <dbReference type="ARBA" id="ARBA00022630"/>
    </source>
</evidence>
<dbReference type="InterPro" id="IPR017927">
    <property type="entry name" value="FAD-bd_FR_type"/>
</dbReference>
<comment type="similarity">
    <text evidence="1">Belongs to the PyrK family.</text>
</comment>
<keyword evidence="5 12" id="KW-0479">Metal-binding</keyword>
<dbReference type="GO" id="GO:0016491">
    <property type="term" value="F:oxidoreductase activity"/>
    <property type="evidence" value="ECO:0007669"/>
    <property type="project" value="InterPro"/>
</dbReference>
<dbReference type="Gene3D" id="3.40.50.80">
    <property type="entry name" value="Nucleotide-binding domain of ferredoxin-NADP reductase (FNR) module"/>
    <property type="match status" value="1"/>
</dbReference>
<feature type="binding site" evidence="12">
    <location>
        <position position="230"/>
    </location>
    <ligand>
        <name>[2Fe-2S] cluster</name>
        <dbReference type="ChEBI" id="CHEBI:190135"/>
    </ligand>
</feature>
<dbReference type="InterPro" id="IPR050353">
    <property type="entry name" value="PyrK_electron_transfer"/>
</dbReference>
<dbReference type="AlphaFoldDB" id="A0A388TDE5"/>
<evidence type="ECO:0000259" key="13">
    <source>
        <dbReference type="PROSITE" id="PS51384"/>
    </source>
</evidence>
<evidence type="ECO:0000256" key="1">
    <source>
        <dbReference type="ARBA" id="ARBA00006422"/>
    </source>
</evidence>
<name>A0A388TDE5_TERA1</name>
<feature type="binding site" evidence="11">
    <location>
        <begin position="71"/>
        <end position="72"/>
    </location>
    <ligand>
        <name>FAD</name>
        <dbReference type="ChEBI" id="CHEBI:57692"/>
    </ligand>
</feature>
<dbReference type="InterPro" id="IPR017938">
    <property type="entry name" value="Riboflavin_synthase-like_b-brl"/>
</dbReference>
<evidence type="ECO:0000256" key="12">
    <source>
        <dbReference type="PIRSR" id="PIRSR006816-2"/>
    </source>
</evidence>
<dbReference type="EMBL" id="BGZN01000108">
    <property type="protein sequence ID" value="GBR74932.1"/>
    <property type="molecule type" value="Genomic_DNA"/>
</dbReference>
<comment type="cofactor">
    <cofactor evidence="12">
        <name>[2Fe-2S] cluster</name>
        <dbReference type="ChEBI" id="CHEBI:190135"/>
    </cofactor>
    <text evidence="12">Binds 1 [2Fe-2S] cluster per subunit.</text>
</comment>
<evidence type="ECO:0000313" key="14">
    <source>
        <dbReference type="EMBL" id="GBR74932.1"/>
    </source>
</evidence>
<evidence type="ECO:0000256" key="4">
    <source>
        <dbReference type="ARBA" id="ARBA00022714"/>
    </source>
</evidence>
<feature type="binding site" evidence="11">
    <location>
        <begin position="49"/>
        <end position="52"/>
    </location>
    <ligand>
        <name>FAD</name>
        <dbReference type="ChEBI" id="CHEBI:57692"/>
    </ligand>
</feature>
<dbReference type="SUPFAM" id="SSF52343">
    <property type="entry name" value="Ferredoxin reductase-like, C-terminal NADP-linked domain"/>
    <property type="match status" value="1"/>
</dbReference>
<dbReference type="Gene3D" id="2.40.30.10">
    <property type="entry name" value="Translation factors"/>
    <property type="match status" value="1"/>
</dbReference>
<dbReference type="GO" id="GO:0046872">
    <property type="term" value="F:metal ion binding"/>
    <property type="evidence" value="ECO:0007669"/>
    <property type="project" value="UniProtKB-KW"/>
</dbReference>
<evidence type="ECO:0000256" key="11">
    <source>
        <dbReference type="PIRSR" id="PIRSR006816-1"/>
    </source>
</evidence>
<evidence type="ECO:0000256" key="7">
    <source>
        <dbReference type="ARBA" id="ARBA00022982"/>
    </source>
</evidence>
<dbReference type="PROSITE" id="PS51384">
    <property type="entry name" value="FAD_FR"/>
    <property type="match status" value="1"/>
</dbReference>